<comment type="caution">
    <text evidence="1">The sequence shown here is derived from an EMBL/GenBank/DDBJ whole genome shotgun (WGS) entry which is preliminary data.</text>
</comment>
<accession>A0ABS3NNA1</accession>
<dbReference type="RefSeq" id="WP_207991005.1">
    <property type="nucleotide sequence ID" value="NZ_JAGBKM010000009.1"/>
</dbReference>
<protein>
    <submittedName>
        <fullName evidence="1">Uncharacterized protein</fullName>
    </submittedName>
</protein>
<sequence length="262" mass="29831">MSQVFNLQLAQDDLNTAANTLGVSIEQLQDIKIQVRVSIKPSSAPHNPEAKGFDEQLWFHYCITLPSSILAKQLDWTTWQQDNVGFTDYLWEQTCLECFMSNRIDDDSSYIEINVNPNGQYALYHFHSYRSPSTRPPAPLMAAQQRANLIWPSMLSSPATYKQGYRYHCSFGFDLNQLPSEWFIEGKVSSTCPKNMSGHPLYSNVKTSNPSNQSKAIGYIQPCVILWFGTTDLYFAPVHATPPDFHQRHLWPCFDHQAASAL</sequence>
<gene>
    <name evidence="1" type="ORF">J3492_06565</name>
</gene>
<name>A0ABS3NNA1_9GAMM</name>
<evidence type="ECO:0000313" key="1">
    <source>
        <dbReference type="EMBL" id="MBO1530876.1"/>
    </source>
</evidence>
<evidence type="ECO:0000313" key="2">
    <source>
        <dbReference type="Proteomes" id="UP000664554"/>
    </source>
</evidence>
<dbReference type="Proteomes" id="UP000664554">
    <property type="component" value="Unassembled WGS sequence"/>
</dbReference>
<proteinExistence type="predicted"/>
<organism evidence="1 2">
    <name type="scientific">Psychrobacter coccoides</name>
    <dbReference type="NCBI Taxonomy" id="2818440"/>
    <lineage>
        <taxon>Bacteria</taxon>
        <taxon>Pseudomonadati</taxon>
        <taxon>Pseudomonadota</taxon>
        <taxon>Gammaproteobacteria</taxon>
        <taxon>Moraxellales</taxon>
        <taxon>Moraxellaceae</taxon>
        <taxon>Psychrobacter</taxon>
    </lineage>
</organism>
<keyword evidence="2" id="KW-1185">Reference proteome</keyword>
<reference evidence="1 2" key="1">
    <citation type="submission" date="2021-03" db="EMBL/GenBank/DDBJ databases">
        <authorList>
            <person name="Shang D.-D."/>
            <person name="Du Z.-J."/>
            <person name="Chen G.-J."/>
        </authorList>
    </citation>
    <scope>NUCLEOTIDE SEQUENCE [LARGE SCALE GENOMIC DNA]</scope>
    <source>
        <strain evidence="1 2">F1192</strain>
    </source>
</reference>
<dbReference type="EMBL" id="JAGBKM010000009">
    <property type="protein sequence ID" value="MBO1530876.1"/>
    <property type="molecule type" value="Genomic_DNA"/>
</dbReference>